<proteinExistence type="inferred from homology"/>
<comment type="subcellular location">
    <subcellularLocation>
        <location evidence="1 6">Cytoplasm</location>
    </subcellularLocation>
</comment>
<keyword evidence="2 6" id="KW-0963">Cytoplasm</keyword>
<keyword evidence="6" id="KW-0479">Metal-binding</keyword>
<dbReference type="PANTHER" id="PTHR28511:SF1">
    <property type="entry name" value="ENDONUCLEASE V"/>
    <property type="match status" value="1"/>
</dbReference>
<comment type="function">
    <text evidence="6">DNA repair enzyme involved in the repair of deaminated bases. Selectively cleaves double-stranded DNA at the second phosphodiester bond 3' to a deoxyinosine leaving behind the intact lesion on the nicked DNA.</text>
</comment>
<evidence type="ECO:0000256" key="1">
    <source>
        <dbReference type="ARBA" id="ARBA00004496"/>
    </source>
</evidence>
<dbReference type="PANTHER" id="PTHR28511">
    <property type="entry name" value="ENDONUCLEASE V"/>
    <property type="match status" value="1"/>
</dbReference>
<feature type="binding site" evidence="6">
    <location>
        <position position="43"/>
    </location>
    <ligand>
        <name>Mg(2+)</name>
        <dbReference type="ChEBI" id="CHEBI:18420"/>
    </ligand>
</feature>
<evidence type="ECO:0000256" key="4">
    <source>
        <dbReference type="ARBA" id="ARBA00022759"/>
    </source>
</evidence>
<sequence>MKIRNLHDWDLSPKEAVALQRRLADQVRLSGGGKRPRLVAGADVSFTRYSKTGFAGVVILHFPSLEVVERHALQGELTFPYIPGLLSFREAPLLLRLFESIKTRPDLIFLDGQGIAHPRGLGLACHIGLFLDTPTIGCAKTRLTGSHDPVGENKNDSVELWDQDQKKMGYVLRSRNRCKPIFISPGHQISAENSLKWTLDCISSYRIPEPTRQAHLWVNEERKRLS</sequence>
<dbReference type="CDD" id="cd06559">
    <property type="entry name" value="Endonuclease_V"/>
    <property type="match status" value="1"/>
</dbReference>
<keyword evidence="4 6" id="KW-0255">Endonuclease</keyword>
<evidence type="ECO:0000313" key="8">
    <source>
        <dbReference type="Proteomes" id="UP000594464"/>
    </source>
</evidence>
<dbReference type="GO" id="GO:0000287">
    <property type="term" value="F:magnesium ion binding"/>
    <property type="evidence" value="ECO:0007669"/>
    <property type="project" value="UniProtKB-UniRule"/>
</dbReference>
<accession>A0A7T0C3X2</accession>
<comment type="catalytic activity">
    <reaction evidence="6">
        <text>Endonucleolytic cleavage at apurinic or apyrimidinic sites to products with a 5'-phosphate.</text>
        <dbReference type="EC" id="3.1.21.7"/>
    </reaction>
</comment>
<keyword evidence="5 6" id="KW-0378">Hydrolase</keyword>
<keyword evidence="6" id="KW-0227">DNA damage</keyword>
<evidence type="ECO:0000256" key="2">
    <source>
        <dbReference type="ARBA" id="ARBA00022490"/>
    </source>
</evidence>
<dbReference type="GO" id="GO:0043737">
    <property type="term" value="F:deoxyribonuclease V activity"/>
    <property type="evidence" value="ECO:0007669"/>
    <property type="project" value="UniProtKB-UniRule"/>
</dbReference>
<dbReference type="Gene3D" id="3.30.2170.10">
    <property type="entry name" value="archaeoglobus fulgidus dsm 4304 superfamily"/>
    <property type="match status" value="1"/>
</dbReference>
<keyword evidence="6" id="KW-0460">Magnesium</keyword>
<comment type="cofactor">
    <cofactor evidence="6">
        <name>Mg(2+)</name>
        <dbReference type="ChEBI" id="CHEBI:18420"/>
    </cofactor>
</comment>
<gene>
    <name evidence="6 7" type="primary">nfi</name>
    <name evidence="7" type="ORF">G3M78_11380</name>
</gene>
<dbReference type="Pfam" id="PF04493">
    <property type="entry name" value="Endonuclease_5"/>
    <property type="match status" value="1"/>
</dbReference>
<feature type="site" description="Interaction with target DNA" evidence="6">
    <location>
        <position position="81"/>
    </location>
</feature>
<comment type="similarity">
    <text evidence="6">Belongs to the endonuclease V family.</text>
</comment>
<dbReference type="GO" id="GO:0016891">
    <property type="term" value="F:RNA endonuclease activity producing 5'-phosphomonoesters, hydrolytic mechanism"/>
    <property type="evidence" value="ECO:0007669"/>
    <property type="project" value="TreeGrafter"/>
</dbReference>
<dbReference type="EC" id="3.1.21.7" evidence="6"/>
<keyword evidence="6" id="KW-0234">DNA repair</keyword>
<dbReference type="GO" id="GO:0003727">
    <property type="term" value="F:single-stranded RNA binding"/>
    <property type="evidence" value="ECO:0007669"/>
    <property type="project" value="TreeGrafter"/>
</dbReference>
<dbReference type="GO" id="GO:0006281">
    <property type="term" value="P:DNA repair"/>
    <property type="evidence" value="ECO:0007669"/>
    <property type="project" value="UniProtKB-UniRule"/>
</dbReference>
<evidence type="ECO:0000256" key="6">
    <source>
        <dbReference type="HAMAP-Rule" id="MF_00801"/>
    </source>
</evidence>
<dbReference type="EMBL" id="CP048620">
    <property type="protein sequence ID" value="QPJ65962.1"/>
    <property type="molecule type" value="Genomic_DNA"/>
</dbReference>
<name>A0A7T0C3X2_9BACT</name>
<evidence type="ECO:0000313" key="7">
    <source>
        <dbReference type="EMBL" id="QPJ65962.1"/>
    </source>
</evidence>
<dbReference type="NCBIfam" id="NF008629">
    <property type="entry name" value="PRK11617.1"/>
    <property type="match status" value="1"/>
</dbReference>
<evidence type="ECO:0000256" key="3">
    <source>
        <dbReference type="ARBA" id="ARBA00022722"/>
    </source>
</evidence>
<dbReference type="HAMAP" id="MF_00801">
    <property type="entry name" value="Endonuclease_5"/>
    <property type="match status" value="1"/>
</dbReference>
<protein>
    <recommendedName>
        <fullName evidence="6">Endonuclease V</fullName>
        <ecNumber evidence="6">3.1.21.7</ecNumber>
    </recommendedName>
    <alternativeName>
        <fullName evidence="6">Deoxyinosine 3'endonuclease</fullName>
    </alternativeName>
    <alternativeName>
        <fullName evidence="6">Deoxyribonuclease V</fullName>
        <shortName evidence="6">DNase V</shortName>
    </alternativeName>
</protein>
<dbReference type="GO" id="GO:0005737">
    <property type="term" value="C:cytoplasm"/>
    <property type="evidence" value="ECO:0007669"/>
    <property type="project" value="UniProtKB-SubCell"/>
</dbReference>
<dbReference type="AlphaFoldDB" id="A0A7T0C3X2"/>
<dbReference type="KEGG" id="nva:G3M78_11380"/>
<organism evidence="7 8">
    <name type="scientific">Candidatus Nitrohelix vancouverensis</name>
    <dbReference type="NCBI Taxonomy" id="2705534"/>
    <lineage>
        <taxon>Bacteria</taxon>
        <taxon>Pseudomonadati</taxon>
        <taxon>Nitrospinota/Tectimicrobiota group</taxon>
        <taxon>Nitrospinota</taxon>
        <taxon>Nitrospinia</taxon>
        <taxon>Nitrospinales</taxon>
        <taxon>Nitrospinaceae</taxon>
        <taxon>Candidatus Nitrohelix</taxon>
    </lineage>
</organism>
<reference evidence="8" key="1">
    <citation type="submission" date="2020-02" db="EMBL/GenBank/DDBJ databases">
        <title>Genomic and physiological characterization of two novel Nitrospinaceae genera.</title>
        <authorList>
            <person name="Mueller A.J."/>
            <person name="Jung M.-Y."/>
            <person name="Strachan C.R."/>
            <person name="Herbold C.W."/>
            <person name="Kirkegaard R.H."/>
            <person name="Daims H."/>
        </authorList>
    </citation>
    <scope>NUCLEOTIDE SEQUENCE [LARGE SCALE GENOMIC DNA]</scope>
</reference>
<dbReference type="InterPro" id="IPR007581">
    <property type="entry name" value="Endonuclease-V"/>
</dbReference>
<evidence type="ECO:0000256" key="5">
    <source>
        <dbReference type="ARBA" id="ARBA00022801"/>
    </source>
</evidence>
<dbReference type="Proteomes" id="UP000594464">
    <property type="component" value="Chromosome"/>
</dbReference>
<feature type="binding site" evidence="6">
    <location>
        <position position="111"/>
    </location>
    <ligand>
        <name>Mg(2+)</name>
        <dbReference type="ChEBI" id="CHEBI:18420"/>
    </ligand>
</feature>
<keyword evidence="3 6" id="KW-0540">Nuclease</keyword>